<feature type="domain" description="Thioredoxin" evidence="3">
    <location>
        <begin position="14"/>
        <end position="146"/>
    </location>
</feature>
<evidence type="ECO:0000313" key="5">
    <source>
        <dbReference type="Proteomes" id="UP000009309"/>
    </source>
</evidence>
<reference evidence="4 5" key="1">
    <citation type="journal article" date="2012" name="J. Bacteriol.">
        <title>Genome Sequence of the Filamentous Bacterium Fibrisoma limi BUZ 3T.</title>
        <authorList>
            <person name="Filippini M."/>
            <person name="Qi W."/>
            <person name="Jaenicke S."/>
            <person name="Goesmann A."/>
            <person name="Smits T.H."/>
            <person name="Bagheri H.C."/>
        </authorList>
    </citation>
    <scope>NUCLEOTIDE SEQUENCE [LARGE SCALE GENOMIC DNA]</scope>
    <source>
        <strain evidence="5">BUZ 3T</strain>
    </source>
</reference>
<dbReference type="InterPro" id="IPR013766">
    <property type="entry name" value="Thioredoxin_domain"/>
</dbReference>
<dbReference type="eggNOG" id="COG1331">
    <property type="taxonomic scope" value="Bacteria"/>
</dbReference>
<evidence type="ECO:0000256" key="2">
    <source>
        <dbReference type="SAM" id="SignalP"/>
    </source>
</evidence>
<evidence type="ECO:0000313" key="4">
    <source>
        <dbReference type="EMBL" id="CCH51165.1"/>
    </source>
</evidence>
<gene>
    <name evidence="4" type="ORF">BN8_00079</name>
</gene>
<proteinExistence type="predicted"/>
<dbReference type="SUPFAM" id="SSF52833">
    <property type="entry name" value="Thioredoxin-like"/>
    <property type="match status" value="1"/>
</dbReference>
<organism evidence="4 5">
    <name type="scientific">Fibrisoma limi BUZ 3</name>
    <dbReference type="NCBI Taxonomy" id="1185876"/>
    <lineage>
        <taxon>Bacteria</taxon>
        <taxon>Pseudomonadati</taxon>
        <taxon>Bacteroidota</taxon>
        <taxon>Cytophagia</taxon>
        <taxon>Cytophagales</taxon>
        <taxon>Spirosomataceae</taxon>
        <taxon>Fibrisoma</taxon>
    </lineage>
</organism>
<dbReference type="EMBL" id="CAIT01000003">
    <property type="protein sequence ID" value="CCH51165.1"/>
    <property type="molecule type" value="Genomic_DNA"/>
</dbReference>
<sequence length="267" mass="29709">MKTFLLALACCLATLTAQSTPILTDDTVGIRFFKGSWNDVLAEAKRQNKPVFVDVYTTWCGPCKLMAREAFPNPQVSEKFNASFINYQIDAEKGEGVTIAKQYAVDAYPTSLFVLGDGNLIYKTSGYTGIQGMMAEADKAIEEAKDPKPLTAWEQEYKSGKRDADFLYGYLKKMASLERQDETVVAEYIKSIPDAERLSEKNIGWYSRTITSVKSADFEKLVQEIARLSQAPATAQQGADVFSGLQQIIGKSWQQAVSTKNEQLCNR</sequence>
<evidence type="ECO:0000256" key="1">
    <source>
        <dbReference type="ARBA" id="ARBA00022729"/>
    </source>
</evidence>
<dbReference type="Pfam" id="PF13899">
    <property type="entry name" value="Thioredoxin_7"/>
    <property type="match status" value="1"/>
</dbReference>
<keyword evidence="1 2" id="KW-0732">Signal</keyword>
<protein>
    <submittedName>
        <fullName evidence="4">Thioredoxin domain protein</fullName>
    </submittedName>
</protein>
<feature type="signal peptide" evidence="2">
    <location>
        <begin position="1"/>
        <end position="19"/>
    </location>
</feature>
<dbReference type="Gene3D" id="3.40.30.10">
    <property type="entry name" value="Glutaredoxin"/>
    <property type="match status" value="1"/>
</dbReference>
<dbReference type="Proteomes" id="UP000009309">
    <property type="component" value="Unassembled WGS sequence"/>
</dbReference>
<dbReference type="PROSITE" id="PS51352">
    <property type="entry name" value="THIOREDOXIN_2"/>
    <property type="match status" value="1"/>
</dbReference>
<feature type="chain" id="PRO_5003658245" evidence="2">
    <location>
        <begin position="20"/>
        <end position="267"/>
    </location>
</feature>
<dbReference type="InterPro" id="IPR036249">
    <property type="entry name" value="Thioredoxin-like_sf"/>
</dbReference>
<dbReference type="PANTHER" id="PTHR15337">
    <property type="entry name" value="ANTERIOR GRADIENT PROTEIN-RELATED"/>
    <property type="match status" value="1"/>
</dbReference>
<comment type="caution">
    <text evidence="4">The sequence shown here is derived from an EMBL/GenBank/DDBJ whole genome shotgun (WGS) entry which is preliminary data.</text>
</comment>
<dbReference type="STRING" id="1185876.BN8_00079"/>
<dbReference type="AlphaFoldDB" id="I2GB91"/>
<name>I2GB91_9BACT</name>
<dbReference type="RefSeq" id="WP_009279755.1">
    <property type="nucleotide sequence ID" value="NZ_CAIT01000003.1"/>
</dbReference>
<evidence type="ECO:0000259" key="3">
    <source>
        <dbReference type="PROSITE" id="PS51352"/>
    </source>
</evidence>
<dbReference type="PANTHER" id="PTHR15337:SF11">
    <property type="entry name" value="THIOREDOXIN DOMAIN-CONTAINING PROTEIN"/>
    <property type="match status" value="1"/>
</dbReference>
<accession>I2GB91</accession>
<dbReference type="OrthoDB" id="645813at2"/>
<keyword evidence="5" id="KW-1185">Reference proteome</keyword>
<dbReference type="InterPro" id="IPR051099">
    <property type="entry name" value="AGR/TXD"/>
</dbReference>